<keyword evidence="4" id="KW-0347">Helicase</keyword>
<dbReference type="InterPro" id="IPR001650">
    <property type="entry name" value="Helicase_C-like"/>
</dbReference>
<evidence type="ECO:0000313" key="4">
    <source>
        <dbReference type="EMBL" id="RLP76788.1"/>
    </source>
</evidence>
<organism evidence="4 5">
    <name type="scientific">Mycetocola tolaasinivorans</name>
    <dbReference type="NCBI Taxonomy" id="76635"/>
    <lineage>
        <taxon>Bacteria</taxon>
        <taxon>Bacillati</taxon>
        <taxon>Actinomycetota</taxon>
        <taxon>Actinomycetes</taxon>
        <taxon>Micrococcales</taxon>
        <taxon>Microbacteriaceae</taxon>
        <taxon>Mycetocola</taxon>
    </lineage>
</organism>
<evidence type="ECO:0000259" key="3">
    <source>
        <dbReference type="PROSITE" id="PS51194"/>
    </source>
</evidence>
<dbReference type="InterPro" id="IPR049730">
    <property type="entry name" value="SNF2/RAD54-like_C"/>
</dbReference>
<dbReference type="Pfam" id="PF00271">
    <property type="entry name" value="Helicase_C"/>
    <property type="match status" value="1"/>
</dbReference>
<proteinExistence type="predicted"/>
<protein>
    <submittedName>
        <fullName evidence="4">DEAD/DEAH box helicase</fullName>
    </submittedName>
</protein>
<dbReference type="PROSITE" id="PS51194">
    <property type="entry name" value="HELICASE_CTER"/>
    <property type="match status" value="1"/>
</dbReference>
<gene>
    <name evidence="4" type="ORF">D9V32_03875</name>
</gene>
<dbReference type="Gene3D" id="3.40.50.10810">
    <property type="entry name" value="Tandem AAA-ATPase domain"/>
    <property type="match status" value="1"/>
</dbReference>
<dbReference type="GO" id="GO:0004386">
    <property type="term" value="F:helicase activity"/>
    <property type="evidence" value="ECO:0007669"/>
    <property type="project" value="UniProtKB-KW"/>
</dbReference>
<dbReference type="SMART" id="SM00487">
    <property type="entry name" value="DEXDc"/>
    <property type="match status" value="1"/>
</dbReference>
<dbReference type="RefSeq" id="WP_121647598.1">
    <property type="nucleotide sequence ID" value="NZ_RCUX01000003.1"/>
</dbReference>
<keyword evidence="4" id="KW-0547">Nucleotide-binding</keyword>
<reference evidence="4 5" key="1">
    <citation type="submission" date="2018-10" db="EMBL/GenBank/DDBJ databases">
        <authorList>
            <person name="Li J."/>
        </authorList>
    </citation>
    <scope>NUCLEOTIDE SEQUENCE [LARGE SCALE GENOMIC DNA]</scope>
    <source>
        <strain evidence="4 5">IF 016277</strain>
    </source>
</reference>
<feature type="domain" description="Helicase ATP-binding" evidence="2">
    <location>
        <begin position="523"/>
        <end position="688"/>
    </location>
</feature>
<dbReference type="InterPro" id="IPR014001">
    <property type="entry name" value="Helicase_ATP-bd"/>
</dbReference>
<dbReference type="Pfam" id="PF00176">
    <property type="entry name" value="SNF2-rel_dom"/>
    <property type="match status" value="1"/>
</dbReference>
<dbReference type="EMBL" id="RCUX01000003">
    <property type="protein sequence ID" value="RLP76788.1"/>
    <property type="molecule type" value="Genomic_DNA"/>
</dbReference>
<dbReference type="AlphaFoldDB" id="A0A3L7AAD6"/>
<evidence type="ECO:0000313" key="5">
    <source>
        <dbReference type="Proteomes" id="UP000272503"/>
    </source>
</evidence>
<keyword evidence="4" id="KW-0067">ATP-binding</keyword>
<sequence length="993" mass="108727">MPDLSSASSNWRDRLIPIAAAPASDPIRLGLRAELREVIPRTAARWNGPTSRAVTAASLEAPSLPAHVRLAIRPVLRGPRGWLTTGVGWNTIAHQRHRLGLGEAEQRWFAQFTALYRATIPAETGQDPQWYTLDGFDNPLLWPLLTQAVALNIPLVGSRTVPEIRLAGAGTVSLDLSETEEGVLLRSRVEIDGEEVLSELTRALGTHGVYALSTETPRTLTLAPLSTPLPAEYADLLGASPVRVPTAERREFERDFLPALAQRVSLRSSDQSIAVPEPVPVTLILHVQHEPRHTVSLHWEWSELPPGGAPLRVADALPEGILPEGWAIDPAPGGLPSARKLRDFDAAEFATDLLPALAALPGVRVEQHGVSPEYRRLRGTPQISVRAEPGTRTDWFDLGVTVTVDGVQIPFEPLFRALARNARRLKLVDGTYFSLKHPAFAPLAELIHAGSDAAEWITSPSIGPHQATLWNDLTEHADHVESDPAWQRLVSALTAEAPSESAEPEGLAATLRPYQRAGLGWLKFGYEHGLGGILADDMGLGKTLQCLALIRHARTQKPTDGPFVVVAPTSVVANWAAEAARFTPGLVVRTVRGTRASGEPGIAELADGADILITSYTLLRLDHEEYARPASPWAGLILDEAQAVKNASAQTHVRAREFPARWKLALTGTPLENSLSDLHALFAVVSPGLLPPAARFTLEYVRPVESEPAGISRGVGAGRGPADRAAHRLAVLARLRERIRPFVLRRTKEEVAPELPDRQEQVIEVDLAPAHRDLYDVYLQRERQKVLDLLEDLDRQRFIVFRSLTLLRMLALDPALIDAEEHADIPASKIDLLIAHLLEARAEGHRALVFSQYPSFLRRIGDRLAEVGLAWELLDGSTTHRQEVIDRFQNGDAPVFLLSLRAGGVGLNLTAADYVFLLDPWWNPAAENQAIDRAHRIGQTRHVFVYRLIARDTIEEKVLALQRKKSALFDAMFTGSDAVGAGLTAEDIRGLLS</sequence>
<dbReference type="SUPFAM" id="SSF52540">
    <property type="entry name" value="P-loop containing nucleoside triphosphate hydrolases"/>
    <property type="match status" value="2"/>
</dbReference>
<dbReference type="PROSITE" id="PS51192">
    <property type="entry name" value="HELICASE_ATP_BIND_1"/>
    <property type="match status" value="1"/>
</dbReference>
<dbReference type="CDD" id="cd18793">
    <property type="entry name" value="SF2_C_SNF"/>
    <property type="match status" value="1"/>
</dbReference>
<dbReference type="PANTHER" id="PTHR10799">
    <property type="entry name" value="SNF2/RAD54 HELICASE FAMILY"/>
    <property type="match status" value="1"/>
</dbReference>
<evidence type="ECO:0000259" key="2">
    <source>
        <dbReference type="PROSITE" id="PS51192"/>
    </source>
</evidence>
<accession>A0A3L7AAD6</accession>
<dbReference type="SMART" id="SM00490">
    <property type="entry name" value="HELICc"/>
    <property type="match status" value="1"/>
</dbReference>
<dbReference type="OrthoDB" id="9760715at2"/>
<evidence type="ECO:0000256" key="1">
    <source>
        <dbReference type="ARBA" id="ARBA00022801"/>
    </source>
</evidence>
<keyword evidence="1" id="KW-0378">Hydrolase</keyword>
<dbReference type="InterPro" id="IPR027417">
    <property type="entry name" value="P-loop_NTPase"/>
</dbReference>
<dbReference type="GO" id="GO:0016787">
    <property type="term" value="F:hydrolase activity"/>
    <property type="evidence" value="ECO:0007669"/>
    <property type="project" value="UniProtKB-KW"/>
</dbReference>
<name>A0A3L7AAD6_9MICO</name>
<dbReference type="Proteomes" id="UP000272503">
    <property type="component" value="Unassembled WGS sequence"/>
</dbReference>
<dbReference type="InterPro" id="IPR000330">
    <property type="entry name" value="SNF2_N"/>
</dbReference>
<keyword evidence="5" id="KW-1185">Reference proteome</keyword>
<dbReference type="InterPro" id="IPR038718">
    <property type="entry name" value="SNF2-like_sf"/>
</dbReference>
<comment type="caution">
    <text evidence="4">The sequence shown here is derived from an EMBL/GenBank/DDBJ whole genome shotgun (WGS) entry which is preliminary data.</text>
</comment>
<feature type="domain" description="Helicase C-terminal" evidence="3">
    <location>
        <begin position="832"/>
        <end position="980"/>
    </location>
</feature>
<dbReference type="GO" id="GO:0005524">
    <property type="term" value="F:ATP binding"/>
    <property type="evidence" value="ECO:0007669"/>
    <property type="project" value="InterPro"/>
</dbReference>
<dbReference type="Gene3D" id="3.40.50.300">
    <property type="entry name" value="P-loop containing nucleotide triphosphate hydrolases"/>
    <property type="match status" value="1"/>
</dbReference>